<evidence type="ECO:0000313" key="2">
    <source>
        <dbReference type="EMBL" id="KAJ8930783.1"/>
    </source>
</evidence>
<dbReference type="PANTHER" id="PTHR13238:SF0">
    <property type="entry name" value="CILIA- AND FLAGELLA-ASSOCIATED PROTEIN 298"/>
    <property type="match status" value="1"/>
</dbReference>
<reference evidence="2" key="1">
    <citation type="journal article" date="2023" name="Insect Mol. Biol.">
        <title>Genome sequencing provides insights into the evolution of gene families encoding plant cell wall-degrading enzymes in longhorned beetles.</title>
        <authorList>
            <person name="Shin N.R."/>
            <person name="Okamura Y."/>
            <person name="Kirsch R."/>
            <person name="Pauchet Y."/>
        </authorList>
    </citation>
    <scope>NUCLEOTIDE SEQUENCE</scope>
    <source>
        <strain evidence="2">RBIC_L_NR</strain>
    </source>
</reference>
<evidence type="ECO:0000313" key="3">
    <source>
        <dbReference type="Proteomes" id="UP001162156"/>
    </source>
</evidence>
<organism evidence="2 3">
    <name type="scientific">Rhamnusium bicolor</name>
    <dbReference type="NCBI Taxonomy" id="1586634"/>
    <lineage>
        <taxon>Eukaryota</taxon>
        <taxon>Metazoa</taxon>
        <taxon>Ecdysozoa</taxon>
        <taxon>Arthropoda</taxon>
        <taxon>Hexapoda</taxon>
        <taxon>Insecta</taxon>
        <taxon>Pterygota</taxon>
        <taxon>Neoptera</taxon>
        <taxon>Endopterygota</taxon>
        <taxon>Coleoptera</taxon>
        <taxon>Polyphaga</taxon>
        <taxon>Cucujiformia</taxon>
        <taxon>Chrysomeloidea</taxon>
        <taxon>Cerambycidae</taxon>
        <taxon>Lepturinae</taxon>
        <taxon>Rhagiini</taxon>
        <taxon>Rhamnusium</taxon>
    </lineage>
</organism>
<dbReference type="Proteomes" id="UP001162156">
    <property type="component" value="Unassembled WGS sequence"/>
</dbReference>
<dbReference type="EMBL" id="JANEYF010004544">
    <property type="protein sequence ID" value="KAJ8930783.1"/>
    <property type="molecule type" value="Genomic_DNA"/>
</dbReference>
<accession>A0AAV8WWJ7</accession>
<dbReference type="InterPro" id="IPR021298">
    <property type="entry name" value="CFAP298"/>
</dbReference>
<sequence>MPEEFISFIIMVIIQIKHKDENQFLFESTLNTSVENLVTSVVAIYNGRLKIYRICSEMEELSKHGTLYPPEILGLTEEQVEELKLTDPWGEKMHSKWRFCLRKRPHWKKKWKEATQRNAGCFDECS</sequence>
<protein>
    <submittedName>
        <fullName evidence="2">Uncharacterized protein</fullName>
    </submittedName>
</protein>
<comment type="similarity">
    <text evidence="1">Belongs to the CFAP298 family.</text>
</comment>
<dbReference type="GO" id="GO:0003352">
    <property type="term" value="P:regulation of cilium movement"/>
    <property type="evidence" value="ECO:0007669"/>
    <property type="project" value="InterPro"/>
</dbReference>
<dbReference type="PANTHER" id="PTHR13238">
    <property type="entry name" value="PROTEIN C21ORF59"/>
    <property type="match status" value="1"/>
</dbReference>
<name>A0AAV8WWJ7_9CUCU</name>
<keyword evidence="3" id="KW-1185">Reference proteome</keyword>
<evidence type="ECO:0000256" key="1">
    <source>
        <dbReference type="ARBA" id="ARBA00009619"/>
    </source>
</evidence>
<dbReference type="AlphaFoldDB" id="A0AAV8WWJ7"/>
<comment type="caution">
    <text evidence="2">The sequence shown here is derived from an EMBL/GenBank/DDBJ whole genome shotgun (WGS) entry which is preliminary data.</text>
</comment>
<proteinExistence type="inferred from homology"/>
<gene>
    <name evidence="2" type="ORF">NQ314_016378</name>
</gene>